<keyword evidence="7" id="KW-1185">Reference proteome</keyword>
<evidence type="ECO:0000256" key="4">
    <source>
        <dbReference type="SAM" id="SignalP"/>
    </source>
</evidence>
<proteinExistence type="predicted"/>
<dbReference type="SUPFAM" id="SSF50156">
    <property type="entry name" value="PDZ domain-like"/>
    <property type="match status" value="1"/>
</dbReference>
<dbReference type="AlphaFoldDB" id="A0A7W7YAB6"/>
<dbReference type="GO" id="GO:0004252">
    <property type="term" value="F:serine-type endopeptidase activity"/>
    <property type="evidence" value="ECO:0007669"/>
    <property type="project" value="InterPro"/>
</dbReference>
<dbReference type="PROSITE" id="PS50106">
    <property type="entry name" value="PDZ"/>
    <property type="match status" value="1"/>
</dbReference>
<organism evidence="6 7">
    <name type="scientific">Prosthecobacter vanneervenii</name>
    <dbReference type="NCBI Taxonomy" id="48466"/>
    <lineage>
        <taxon>Bacteria</taxon>
        <taxon>Pseudomonadati</taxon>
        <taxon>Verrucomicrobiota</taxon>
        <taxon>Verrucomicrobiia</taxon>
        <taxon>Verrucomicrobiales</taxon>
        <taxon>Verrucomicrobiaceae</taxon>
        <taxon>Prosthecobacter</taxon>
    </lineage>
</organism>
<dbReference type="InterPro" id="IPR036034">
    <property type="entry name" value="PDZ_sf"/>
</dbReference>
<dbReference type="Pfam" id="PF13180">
    <property type="entry name" value="PDZ_2"/>
    <property type="match status" value="1"/>
</dbReference>
<dbReference type="InterPro" id="IPR001478">
    <property type="entry name" value="PDZ"/>
</dbReference>
<accession>A0A7W7YAB6</accession>
<sequence>MNIRPLLFVPALVLLPDVLRAQPASPSPAVTQAVDTSTSAWEGIVNIDVSVLMPDYREPWNAGQPSGGSGTGFLIGKNRFLTNAHVVSNATRILIRTTNDPEPHAAKIVHIAHDCDLALIEAEDGSHFDKLKPLDFGGIPQLNTEVIAIGYPIGGDRISVTRGVVSRIDFRPYSHTSVDSHLAIQVDAAINPGNSGGPVMQSGKVVGVAFQGFSGRVAQNVGYMIPVPVIKRFLKDIEDGRYDHYVDLAASDFPIENPAQAKALGINGDGVGVLVGDVEPQGSVAEVLKIGDVILSIDDNPVMNNGLVRFEGELMDMNEIVERKFAGDTIKVKYLREGKKKEATVTLKRFDPYVRLGAQYNQRPRYIVNAGLVFQPLDRNLVDAHQIRDDTVSYVFDNFLTDKLYVERPEPVVLTNVLPDEVNTWITPYAHSIVDEINGVKIRSLKDVQTALAKKEKPFIEISLLEKNRPLVLKRELAEAAHKRIMQNYNIQEDSYLGDE</sequence>
<evidence type="ECO:0000256" key="2">
    <source>
        <dbReference type="ARBA" id="ARBA00022801"/>
    </source>
</evidence>
<keyword evidence="2" id="KW-0378">Hydrolase</keyword>
<dbReference type="Pfam" id="PF17815">
    <property type="entry name" value="PDZ_3"/>
    <property type="match status" value="1"/>
</dbReference>
<evidence type="ECO:0000313" key="7">
    <source>
        <dbReference type="Proteomes" id="UP000590740"/>
    </source>
</evidence>
<protein>
    <submittedName>
        <fullName evidence="6">S1-C subfamily serine protease</fullName>
    </submittedName>
</protein>
<dbReference type="EMBL" id="JACHIG010000004">
    <property type="protein sequence ID" value="MBB5032531.1"/>
    <property type="molecule type" value="Genomic_DNA"/>
</dbReference>
<feature type="chain" id="PRO_5031322701" evidence="4">
    <location>
        <begin position="22"/>
        <end position="500"/>
    </location>
</feature>
<feature type="domain" description="PDZ" evidence="5">
    <location>
        <begin position="252"/>
        <end position="304"/>
    </location>
</feature>
<dbReference type="RefSeq" id="WP_184339460.1">
    <property type="nucleotide sequence ID" value="NZ_JACHIG010000004.1"/>
</dbReference>
<dbReference type="Gene3D" id="2.30.42.10">
    <property type="match status" value="1"/>
</dbReference>
<feature type="signal peptide" evidence="4">
    <location>
        <begin position="1"/>
        <end position="21"/>
    </location>
</feature>
<dbReference type="PANTHER" id="PTHR45980:SF9">
    <property type="entry name" value="PROTEASE DO-LIKE 10, MITOCHONDRIAL-RELATED"/>
    <property type="match status" value="1"/>
</dbReference>
<name>A0A7W7YAB6_9BACT</name>
<dbReference type="InterPro" id="IPR046449">
    <property type="entry name" value="DEGP_PDZ_sf"/>
</dbReference>
<evidence type="ECO:0000256" key="3">
    <source>
        <dbReference type="ARBA" id="ARBA00022825"/>
    </source>
</evidence>
<dbReference type="Proteomes" id="UP000590740">
    <property type="component" value="Unassembled WGS sequence"/>
</dbReference>
<dbReference type="SUPFAM" id="SSF50494">
    <property type="entry name" value="Trypsin-like serine proteases"/>
    <property type="match status" value="1"/>
</dbReference>
<dbReference type="Pfam" id="PF13365">
    <property type="entry name" value="Trypsin_2"/>
    <property type="match status" value="1"/>
</dbReference>
<dbReference type="PRINTS" id="PR00834">
    <property type="entry name" value="PROTEASES2C"/>
</dbReference>
<dbReference type="InterPro" id="IPR001940">
    <property type="entry name" value="Peptidase_S1C"/>
</dbReference>
<keyword evidence="1 6" id="KW-0645">Protease</keyword>
<dbReference type="Gene3D" id="2.40.10.10">
    <property type="entry name" value="Trypsin-like serine proteases"/>
    <property type="match status" value="2"/>
</dbReference>
<dbReference type="InterPro" id="IPR043504">
    <property type="entry name" value="Peptidase_S1_PA_chymotrypsin"/>
</dbReference>
<dbReference type="InterPro" id="IPR041517">
    <property type="entry name" value="DEGP_PDZ"/>
</dbReference>
<keyword evidence="3" id="KW-0720">Serine protease</keyword>
<dbReference type="InterPro" id="IPR009003">
    <property type="entry name" value="Peptidase_S1_PA"/>
</dbReference>
<dbReference type="GO" id="GO:0006508">
    <property type="term" value="P:proteolysis"/>
    <property type="evidence" value="ECO:0007669"/>
    <property type="project" value="UniProtKB-KW"/>
</dbReference>
<dbReference type="Gene3D" id="3.20.190.20">
    <property type="match status" value="1"/>
</dbReference>
<evidence type="ECO:0000259" key="5">
    <source>
        <dbReference type="PROSITE" id="PS50106"/>
    </source>
</evidence>
<evidence type="ECO:0000256" key="1">
    <source>
        <dbReference type="ARBA" id="ARBA00022670"/>
    </source>
</evidence>
<comment type="caution">
    <text evidence="6">The sequence shown here is derived from an EMBL/GenBank/DDBJ whole genome shotgun (WGS) entry which is preliminary data.</text>
</comment>
<keyword evidence="4" id="KW-0732">Signal</keyword>
<gene>
    <name evidence="6" type="ORF">HNQ65_002113</name>
</gene>
<reference evidence="6 7" key="1">
    <citation type="submission" date="2020-08" db="EMBL/GenBank/DDBJ databases">
        <title>Genomic Encyclopedia of Type Strains, Phase IV (KMG-IV): sequencing the most valuable type-strain genomes for metagenomic binning, comparative biology and taxonomic classification.</title>
        <authorList>
            <person name="Goeker M."/>
        </authorList>
    </citation>
    <scope>NUCLEOTIDE SEQUENCE [LARGE SCALE GENOMIC DNA]</scope>
    <source>
        <strain evidence="6 7">DSM 12252</strain>
    </source>
</reference>
<dbReference type="PANTHER" id="PTHR45980">
    <property type="match status" value="1"/>
</dbReference>
<evidence type="ECO:0000313" key="6">
    <source>
        <dbReference type="EMBL" id="MBB5032531.1"/>
    </source>
</evidence>